<keyword evidence="3" id="KW-0175">Coiled coil</keyword>
<dbReference type="PANTHER" id="PTHR47334:SF2">
    <property type="entry name" value="RNA-BINDING MOTIF PROTEIN 25"/>
    <property type="match status" value="1"/>
</dbReference>
<feature type="compositionally biased region" description="Basic and acidic residues" evidence="4">
    <location>
        <begin position="338"/>
        <end position="373"/>
    </location>
</feature>
<sequence>MADAPSSPATLDLNSQRPEPNNQTPPSAQPDPSPASAPTLPQQQQSSAPPLLNINANMIPVSQPPSTAPSYPPQPPQIPGAAAAAAAVPPVVPSFRPVPQFSPLPSYPNPSVGVQPPGVSGGPSPAQPPMMPYQVPTGAANPALRPYAPLPNGYPVIPTAAAPQGTIPLPGVPRYPAPYGPLLRPVFPPRPPGPVGVLPMTPRPPIPSLPGVRPIIPTVPRPGGPSLTAEKPQTTVYVGKIAPTVENDFMLSFLQFCGPVKSWKRAQDPTGTPRGFGFCEFESAEGVLRALRLLSKFNIDGQELVLNVNQATREYLERYVEKKTENLKNLKETQGPGAKDDGTAPDVEKDDQPKSLAEDSSNDDEKRNKENHDTANFGIVTDEDMEFDKEALEKLTSMIEERLKTKPLPPPPPPPPADGSGNLGAEVPAKSRDGDSNADITKDDAAEDKDDDETTSDNKAMSEQDGPQASSPDRSKRYDRRSRDKERDLKREKEREIERYERDAERERERKEREQKRKIAEAEREYEERLKDWEYREREKEKQRQYDKEKEKEREHKRRKEILRDEEDEDDDYRKRWRKSVLEDKRRKRLWEKEEDVSDRLKEQEEIAEAKRKAEEEKLQQQQRDAIKLSLGHAVNDGTEKSVLAVDSTFEIKDKTVEQDYEGNSGTENRIDDVILQNGTSNLMAESDAQQSGNAPARKLGFGLVGSGKRAAVPSVFHEEDDDEAHKDKKMRPLVPIDYSTEELHAIQPASGAQQPNLVAAAEFAKRLSNVAPKEERSDAEKERNRRSRDRSRDRDRNEEETNRTRDENKERILEWDRDRGHGIDKVKTPDKQKLLDAKQLIDMIPRTKDELFSYEINWAVYDKHGIHERMRPWISKKITEFLGEEETTLVDYIVSSTQEHVRASQMLEMLQAILDEEAEMFVLKMWRMLIFEIKKVETGLSFRPKA</sequence>
<feature type="domain" description="RRM" evidence="5">
    <location>
        <begin position="234"/>
        <end position="313"/>
    </location>
</feature>
<feature type="coiled-coil region" evidence="3">
    <location>
        <begin position="598"/>
        <end position="625"/>
    </location>
</feature>
<organism evidence="7">
    <name type="scientific">Rhizophora mucronata</name>
    <name type="common">Asiatic mangrove</name>
    <dbReference type="NCBI Taxonomy" id="61149"/>
    <lineage>
        <taxon>Eukaryota</taxon>
        <taxon>Viridiplantae</taxon>
        <taxon>Streptophyta</taxon>
        <taxon>Embryophyta</taxon>
        <taxon>Tracheophyta</taxon>
        <taxon>Spermatophyta</taxon>
        <taxon>Magnoliopsida</taxon>
        <taxon>eudicotyledons</taxon>
        <taxon>Gunneridae</taxon>
        <taxon>Pentapetalae</taxon>
        <taxon>rosids</taxon>
        <taxon>fabids</taxon>
        <taxon>Malpighiales</taxon>
        <taxon>Rhizophoraceae</taxon>
        <taxon>Rhizophora</taxon>
    </lineage>
</organism>
<dbReference type="InterPro" id="IPR002483">
    <property type="entry name" value="PWI_dom"/>
</dbReference>
<evidence type="ECO:0000256" key="3">
    <source>
        <dbReference type="SAM" id="Coils"/>
    </source>
</evidence>
<feature type="region of interest" description="Disordered" evidence="4">
    <location>
        <begin position="1"/>
        <end position="82"/>
    </location>
</feature>
<proteinExistence type="predicted"/>
<reference evidence="7" key="1">
    <citation type="submission" date="2018-02" db="EMBL/GenBank/DDBJ databases">
        <title>Rhizophora mucronata_Transcriptome.</title>
        <authorList>
            <person name="Meera S.P."/>
            <person name="Sreeshan A."/>
            <person name="Augustine A."/>
        </authorList>
    </citation>
    <scope>NUCLEOTIDE SEQUENCE</scope>
    <source>
        <tissue evidence="7">Leaf</tissue>
    </source>
</reference>
<dbReference type="Pfam" id="PF00076">
    <property type="entry name" value="RRM_1"/>
    <property type="match status" value="1"/>
</dbReference>
<dbReference type="SUPFAM" id="SSF101233">
    <property type="entry name" value="PWI domain"/>
    <property type="match status" value="1"/>
</dbReference>
<evidence type="ECO:0000256" key="1">
    <source>
        <dbReference type="ARBA" id="ARBA00022664"/>
    </source>
</evidence>
<feature type="compositionally biased region" description="Basic and acidic residues" evidence="4">
    <location>
        <begin position="791"/>
        <end position="808"/>
    </location>
</feature>
<keyword evidence="2" id="KW-0694">RNA-binding</keyword>
<dbReference type="Pfam" id="PF01480">
    <property type="entry name" value="PWI"/>
    <property type="match status" value="1"/>
</dbReference>
<evidence type="ECO:0000313" key="7">
    <source>
        <dbReference type="EMBL" id="MBW89349.1"/>
    </source>
</evidence>
<dbReference type="SUPFAM" id="SSF54928">
    <property type="entry name" value="RNA-binding domain, RBD"/>
    <property type="match status" value="1"/>
</dbReference>
<evidence type="ECO:0000259" key="5">
    <source>
        <dbReference type="PROSITE" id="PS50102"/>
    </source>
</evidence>
<feature type="compositionally biased region" description="Basic and acidic residues" evidence="4">
    <location>
        <begin position="537"/>
        <end position="554"/>
    </location>
</feature>
<dbReference type="InterPro" id="IPR035979">
    <property type="entry name" value="RBD_domain_sf"/>
</dbReference>
<dbReference type="InterPro" id="IPR000504">
    <property type="entry name" value="RRM_dom"/>
</dbReference>
<name>A0A2P2J7A5_RHIMU</name>
<dbReference type="EMBL" id="GGEC01008866">
    <property type="protein sequence ID" value="MBW89349.1"/>
    <property type="molecule type" value="Transcribed_RNA"/>
</dbReference>
<dbReference type="SMART" id="SM00360">
    <property type="entry name" value="RRM"/>
    <property type="match status" value="1"/>
</dbReference>
<feature type="region of interest" description="Disordered" evidence="4">
    <location>
        <begin position="537"/>
        <end position="573"/>
    </location>
</feature>
<feature type="compositionally biased region" description="Pro residues" evidence="4">
    <location>
        <begin position="407"/>
        <end position="417"/>
    </location>
</feature>
<feature type="compositionally biased region" description="Acidic residues" evidence="4">
    <location>
        <begin position="445"/>
        <end position="455"/>
    </location>
</feature>
<protein>
    <submittedName>
        <fullName evidence="7">RNA-binding protein 25-like isoform X1</fullName>
    </submittedName>
</protein>
<dbReference type="Gene3D" id="1.20.1390.10">
    <property type="entry name" value="PWI domain"/>
    <property type="match status" value="1"/>
</dbReference>
<dbReference type="PROSITE" id="PS51025">
    <property type="entry name" value="PWI"/>
    <property type="match status" value="1"/>
</dbReference>
<dbReference type="PANTHER" id="PTHR47334">
    <property type="entry name" value="SPLICING FACTOR PWI DOMAIN-CONTAINING PROTEIN / RNA RECOGNITION MOTIF (RRM)-CONTAINING PROTEIN"/>
    <property type="match status" value="1"/>
</dbReference>
<feature type="compositionally biased region" description="Low complexity" evidence="4">
    <location>
        <begin position="36"/>
        <end position="52"/>
    </location>
</feature>
<feature type="region of interest" description="Disordered" evidence="4">
    <location>
        <begin position="770"/>
        <end position="808"/>
    </location>
</feature>
<feature type="compositionally biased region" description="Basic and acidic residues" evidence="4">
    <location>
        <begin position="388"/>
        <end position="404"/>
    </location>
</feature>
<feature type="domain" description="PWI" evidence="6">
    <location>
        <begin position="850"/>
        <end position="947"/>
    </location>
</feature>
<dbReference type="Gene3D" id="3.30.70.330">
    <property type="match status" value="1"/>
</dbReference>
<feature type="region of interest" description="Disordered" evidence="4">
    <location>
        <begin position="327"/>
        <end position="524"/>
    </location>
</feature>
<dbReference type="GO" id="GO:0006397">
    <property type="term" value="P:mRNA processing"/>
    <property type="evidence" value="ECO:0007669"/>
    <property type="project" value="UniProtKB-KW"/>
</dbReference>
<evidence type="ECO:0000256" key="2">
    <source>
        <dbReference type="PROSITE-ProRule" id="PRU00176"/>
    </source>
</evidence>
<feature type="region of interest" description="Disordered" evidence="4">
    <location>
        <begin position="714"/>
        <end position="736"/>
    </location>
</feature>
<dbReference type="InterPro" id="IPR012677">
    <property type="entry name" value="Nucleotide-bd_a/b_plait_sf"/>
</dbReference>
<dbReference type="CDD" id="cd12446">
    <property type="entry name" value="RRM_RBM25"/>
    <property type="match status" value="1"/>
</dbReference>
<dbReference type="InterPro" id="IPR034268">
    <property type="entry name" value="RBM25_RRM"/>
</dbReference>
<dbReference type="InterPro" id="IPR036483">
    <property type="entry name" value="PWI_dom_sf"/>
</dbReference>
<feature type="compositionally biased region" description="Basic and acidic residues" evidence="4">
    <location>
        <begin position="773"/>
        <end position="784"/>
    </location>
</feature>
<dbReference type="PROSITE" id="PS50102">
    <property type="entry name" value="RRM"/>
    <property type="match status" value="1"/>
</dbReference>
<dbReference type="GO" id="GO:0003723">
    <property type="term" value="F:RNA binding"/>
    <property type="evidence" value="ECO:0007669"/>
    <property type="project" value="UniProtKB-UniRule"/>
</dbReference>
<evidence type="ECO:0000256" key="4">
    <source>
        <dbReference type="SAM" id="MobiDB-lite"/>
    </source>
</evidence>
<keyword evidence="1" id="KW-0507">mRNA processing</keyword>
<accession>A0A2P2J7A5</accession>
<dbReference type="SMART" id="SM00311">
    <property type="entry name" value="PWI"/>
    <property type="match status" value="1"/>
</dbReference>
<feature type="compositionally biased region" description="Pro residues" evidence="4">
    <location>
        <begin position="62"/>
        <end position="78"/>
    </location>
</feature>
<feature type="compositionally biased region" description="Basic and acidic residues" evidence="4">
    <location>
        <begin position="473"/>
        <end position="524"/>
    </location>
</feature>
<dbReference type="FunFam" id="1.20.1390.10:FF:000008">
    <property type="entry name" value="RNA Binding Motif protein homolog"/>
    <property type="match status" value="1"/>
</dbReference>
<feature type="compositionally biased region" description="Polar residues" evidence="4">
    <location>
        <begin position="7"/>
        <end position="24"/>
    </location>
</feature>
<feature type="compositionally biased region" description="Polar residues" evidence="4">
    <location>
        <begin position="458"/>
        <end position="469"/>
    </location>
</feature>
<feature type="compositionally biased region" description="Basic and acidic residues" evidence="4">
    <location>
        <begin position="429"/>
        <end position="444"/>
    </location>
</feature>
<evidence type="ECO:0000259" key="6">
    <source>
        <dbReference type="PROSITE" id="PS51025"/>
    </source>
</evidence>
<dbReference type="AlphaFoldDB" id="A0A2P2J7A5"/>
<dbReference type="InterPro" id="IPR053294">
    <property type="entry name" value="RBM_PWI_domain"/>
</dbReference>